<evidence type="ECO:0000256" key="3">
    <source>
        <dbReference type="ARBA" id="ARBA00014919"/>
    </source>
</evidence>
<evidence type="ECO:0000256" key="4">
    <source>
        <dbReference type="ARBA" id="ARBA00022448"/>
    </source>
</evidence>
<dbReference type="AlphaFoldDB" id="A0A917HIY5"/>
<feature type="domain" description="SRP54-type proteins GTP-binding" evidence="14">
    <location>
        <begin position="217"/>
        <end position="408"/>
    </location>
</feature>
<organism evidence="15 16">
    <name type="scientific">Paenibacillus radicis</name>
    <name type="common">ex Gao et al. 2016</name>
    <dbReference type="NCBI Taxonomy" id="1737354"/>
    <lineage>
        <taxon>Bacteria</taxon>
        <taxon>Bacillati</taxon>
        <taxon>Bacillota</taxon>
        <taxon>Bacilli</taxon>
        <taxon>Bacillales</taxon>
        <taxon>Paenibacillaceae</taxon>
        <taxon>Paenibacillus</taxon>
    </lineage>
</organism>
<evidence type="ECO:0000256" key="5">
    <source>
        <dbReference type="ARBA" id="ARBA00022475"/>
    </source>
</evidence>
<dbReference type="PANTHER" id="PTHR43134">
    <property type="entry name" value="SIGNAL RECOGNITION PARTICLE RECEPTOR SUBUNIT ALPHA"/>
    <property type="match status" value="1"/>
</dbReference>
<reference evidence="15 16" key="1">
    <citation type="journal article" date="2014" name="Int. J. Syst. Evol. Microbiol.">
        <title>Complete genome sequence of Corynebacterium casei LMG S-19264T (=DSM 44701T), isolated from a smear-ripened cheese.</title>
        <authorList>
            <consortium name="US DOE Joint Genome Institute (JGI-PGF)"/>
            <person name="Walter F."/>
            <person name="Albersmeier A."/>
            <person name="Kalinowski J."/>
            <person name="Ruckert C."/>
        </authorList>
    </citation>
    <scope>NUCLEOTIDE SEQUENCE [LARGE SCALE GENOMIC DNA]</scope>
    <source>
        <strain evidence="15 16">CGMCC 1.15286</strain>
    </source>
</reference>
<comment type="caution">
    <text evidence="15">The sequence shown here is derived from an EMBL/GenBank/DDBJ whole genome shotgun (WGS) entry which is preliminary data.</text>
</comment>
<dbReference type="CDD" id="cd17873">
    <property type="entry name" value="FlhF"/>
    <property type="match status" value="1"/>
</dbReference>
<dbReference type="GO" id="GO:0015031">
    <property type="term" value="P:protein transport"/>
    <property type="evidence" value="ECO:0007669"/>
    <property type="project" value="UniProtKB-KW"/>
</dbReference>
<evidence type="ECO:0000256" key="6">
    <source>
        <dbReference type="ARBA" id="ARBA00022741"/>
    </source>
</evidence>
<keyword evidence="11" id="KW-1006">Bacterial flagellum protein export</keyword>
<dbReference type="Gene3D" id="3.40.50.300">
    <property type="entry name" value="P-loop containing nucleotide triphosphate hydrolases"/>
    <property type="match status" value="1"/>
</dbReference>
<keyword evidence="15" id="KW-0282">Flagellum</keyword>
<evidence type="ECO:0000313" key="15">
    <source>
        <dbReference type="EMBL" id="GGG80660.1"/>
    </source>
</evidence>
<dbReference type="GO" id="GO:0005886">
    <property type="term" value="C:plasma membrane"/>
    <property type="evidence" value="ECO:0007669"/>
    <property type="project" value="UniProtKB-SubCell"/>
</dbReference>
<keyword evidence="7" id="KW-1005">Bacterial flagellum biogenesis</keyword>
<evidence type="ECO:0000256" key="2">
    <source>
        <dbReference type="ARBA" id="ARBA00008531"/>
    </source>
</evidence>
<dbReference type="FunFam" id="3.40.50.300:FF:000695">
    <property type="entry name" value="Flagellar biosynthesis regulator FlhF"/>
    <property type="match status" value="1"/>
</dbReference>
<evidence type="ECO:0000313" key="16">
    <source>
        <dbReference type="Proteomes" id="UP000600247"/>
    </source>
</evidence>
<protein>
    <recommendedName>
        <fullName evidence="3 13">Flagellar biosynthesis protein FlhF</fullName>
    </recommendedName>
</protein>
<evidence type="ECO:0000259" key="14">
    <source>
        <dbReference type="SMART" id="SM00962"/>
    </source>
</evidence>
<dbReference type="SUPFAM" id="SSF52540">
    <property type="entry name" value="P-loop containing nucleoside triphosphate hydrolases"/>
    <property type="match status" value="1"/>
</dbReference>
<proteinExistence type="inferred from homology"/>
<evidence type="ECO:0000256" key="7">
    <source>
        <dbReference type="ARBA" id="ARBA00022795"/>
    </source>
</evidence>
<evidence type="ECO:0000256" key="1">
    <source>
        <dbReference type="ARBA" id="ARBA00004413"/>
    </source>
</evidence>
<evidence type="ECO:0000256" key="12">
    <source>
        <dbReference type="ARBA" id="ARBA00025337"/>
    </source>
</evidence>
<dbReference type="InterPro" id="IPR047040">
    <property type="entry name" value="FlhF__GTPase_dom"/>
</dbReference>
<dbReference type="Proteomes" id="UP000600247">
    <property type="component" value="Unassembled WGS sequence"/>
</dbReference>
<keyword evidence="16" id="KW-1185">Reference proteome</keyword>
<dbReference type="EMBL" id="BMHY01000009">
    <property type="protein sequence ID" value="GGG80660.1"/>
    <property type="molecule type" value="Genomic_DNA"/>
</dbReference>
<dbReference type="GO" id="GO:0003924">
    <property type="term" value="F:GTPase activity"/>
    <property type="evidence" value="ECO:0007669"/>
    <property type="project" value="UniProtKB-UniRule"/>
</dbReference>
<evidence type="ECO:0000256" key="9">
    <source>
        <dbReference type="ARBA" id="ARBA00023134"/>
    </source>
</evidence>
<keyword evidence="8" id="KW-0653">Protein transport</keyword>
<keyword evidence="5" id="KW-1003">Cell membrane</keyword>
<dbReference type="RefSeq" id="WP_188891188.1">
    <property type="nucleotide sequence ID" value="NZ_BMHY01000009.1"/>
</dbReference>
<dbReference type="InterPro" id="IPR020006">
    <property type="entry name" value="FlhF"/>
</dbReference>
<dbReference type="Pfam" id="PF00448">
    <property type="entry name" value="SRP54"/>
    <property type="match status" value="1"/>
</dbReference>
<dbReference type="PANTHER" id="PTHR43134:SF3">
    <property type="entry name" value="FLAGELLAR BIOSYNTHESIS PROTEIN FLHF"/>
    <property type="match status" value="1"/>
</dbReference>
<keyword evidence="4" id="KW-0813">Transport</keyword>
<evidence type="ECO:0000256" key="10">
    <source>
        <dbReference type="ARBA" id="ARBA00023136"/>
    </source>
</evidence>
<dbReference type="GO" id="GO:0005047">
    <property type="term" value="F:signal recognition particle binding"/>
    <property type="evidence" value="ECO:0007669"/>
    <property type="project" value="TreeGrafter"/>
</dbReference>
<dbReference type="GO" id="GO:0005525">
    <property type="term" value="F:GTP binding"/>
    <property type="evidence" value="ECO:0007669"/>
    <property type="project" value="UniProtKB-UniRule"/>
</dbReference>
<dbReference type="NCBIfam" id="TIGR03499">
    <property type="entry name" value="FlhF"/>
    <property type="match status" value="1"/>
</dbReference>
<dbReference type="Gene3D" id="1.20.120.1380">
    <property type="entry name" value="Flagellar FlhF biosynthesis protein, N domain"/>
    <property type="match status" value="1"/>
</dbReference>
<keyword evidence="6" id="KW-0547">Nucleotide-binding</keyword>
<accession>A0A917HIY5</accession>
<comment type="subcellular location">
    <subcellularLocation>
        <location evidence="1">Cell membrane</location>
        <topology evidence="1">Peripheral membrane protein</topology>
        <orientation evidence="1">Cytoplasmic side</orientation>
    </subcellularLocation>
</comment>
<comment type="similarity">
    <text evidence="2">Belongs to the GTP-binding SRP family.</text>
</comment>
<comment type="function">
    <text evidence="12">Necessary for flagellar biosynthesis. May be involved in translocation of the flagellum.</text>
</comment>
<gene>
    <name evidence="15" type="ORF">GCM10010918_42290</name>
</gene>
<sequence length="413" mass="45574">MRVKRYVVNDLPEALPMIRSELGKDAVILNTKEVRIGGFMGMFRKKRMEVIAAIESNAPPPKPQSSSKQAADFEAVMTAINETVQQRSAVAAATARPSSQPATAATAVLEPQQPPSQALSRINDELLDEIRVIKQSLLQLSVRKLGQDMPAALEALYERLTDQEVEPELIKRLLDEVEQKLHEQQLPLEAQSVWTVAGLILNGWMAPMSGGQISEEARIVHFVGPTGVGKTTTIAKLAAEQTIKRGRQVGFITSDTYRIAAVDQLRTYANILNVPIEVVFSPMDLPKAFKALENRELIYMDTAGRNFRNELHVSEVNSLLQTNEISETILVLSLTGKTRDMLTVAENFSKYGVRKALFTKLDETSVFGAILNLAMNYQLTPTYVAKGQTVPDDIAPFNLEAYVNELLGAPADE</sequence>
<dbReference type="GO" id="GO:0044781">
    <property type="term" value="P:bacterial-type flagellum organization"/>
    <property type="evidence" value="ECO:0007669"/>
    <property type="project" value="UniProtKB-UniRule"/>
</dbReference>
<keyword evidence="10" id="KW-0472">Membrane</keyword>
<evidence type="ECO:0000256" key="13">
    <source>
        <dbReference type="NCBIfam" id="TIGR03499"/>
    </source>
</evidence>
<keyword evidence="9" id="KW-0342">GTP-binding</keyword>
<keyword evidence="15" id="KW-0969">Cilium</keyword>
<evidence type="ECO:0000256" key="11">
    <source>
        <dbReference type="ARBA" id="ARBA00023225"/>
    </source>
</evidence>
<evidence type="ECO:0000256" key="8">
    <source>
        <dbReference type="ARBA" id="ARBA00022927"/>
    </source>
</evidence>
<dbReference type="InterPro" id="IPR027417">
    <property type="entry name" value="P-loop_NTPase"/>
</dbReference>
<dbReference type="SMART" id="SM00962">
    <property type="entry name" value="SRP54"/>
    <property type="match status" value="1"/>
</dbReference>
<dbReference type="InterPro" id="IPR000897">
    <property type="entry name" value="SRP54_GTPase_dom"/>
</dbReference>
<name>A0A917HIY5_9BACL</name>
<keyword evidence="15" id="KW-0966">Cell projection</keyword>
<dbReference type="GO" id="GO:0006614">
    <property type="term" value="P:SRP-dependent cotranslational protein targeting to membrane"/>
    <property type="evidence" value="ECO:0007669"/>
    <property type="project" value="UniProtKB-UniRule"/>
</dbReference>